<sequence>MSMTIKLEMPSELRSIIKHYPKVDWIEIARRAMWKYGKKLESIDKILSNSKLTKNDVLRIRKILLLPFFEFYLPEFALEEIEKHKSIICRRSGLTETKDLLKIL</sequence>
<organism evidence="1 2">
    <name type="scientific">Candidatus Desantisbacteria bacterium CG1_02_38_46</name>
    <dbReference type="NCBI Taxonomy" id="1817893"/>
    <lineage>
        <taxon>Bacteria</taxon>
        <taxon>Candidatus Desantisiibacteriota</taxon>
    </lineage>
</organism>
<dbReference type="Proteomes" id="UP000182278">
    <property type="component" value="Unassembled WGS sequence"/>
</dbReference>
<accession>A0A1J4SFI0</accession>
<dbReference type="AlphaFoldDB" id="A0A1J4SFI0"/>
<gene>
    <name evidence="1" type="ORF">AUJ66_01450</name>
</gene>
<proteinExistence type="predicted"/>
<name>A0A1J4SFI0_9BACT</name>
<dbReference type="STRING" id="1817893.AUJ66_01450"/>
<evidence type="ECO:0000313" key="1">
    <source>
        <dbReference type="EMBL" id="OIN98193.1"/>
    </source>
</evidence>
<protein>
    <submittedName>
        <fullName evidence="1">Uncharacterized protein</fullName>
    </submittedName>
</protein>
<dbReference type="EMBL" id="MNUO01000020">
    <property type="protein sequence ID" value="OIN98193.1"/>
    <property type="molecule type" value="Genomic_DNA"/>
</dbReference>
<reference evidence="1 2" key="1">
    <citation type="journal article" date="2016" name="Environ. Microbiol.">
        <title>Genomic resolution of a cold subsurface aquifer community provides metabolic insights for novel microbes adapted to high CO concentrations.</title>
        <authorList>
            <person name="Probst A.J."/>
            <person name="Castelle C.J."/>
            <person name="Singh A."/>
            <person name="Brown C.T."/>
            <person name="Anantharaman K."/>
            <person name="Sharon I."/>
            <person name="Hug L.A."/>
            <person name="Burstein D."/>
            <person name="Emerson J.B."/>
            <person name="Thomas B.C."/>
            <person name="Banfield J.F."/>
        </authorList>
    </citation>
    <scope>NUCLEOTIDE SEQUENCE [LARGE SCALE GENOMIC DNA]</scope>
    <source>
        <strain evidence="1">CG1_02_38_46</strain>
    </source>
</reference>
<comment type="caution">
    <text evidence="1">The sequence shown here is derived from an EMBL/GenBank/DDBJ whole genome shotgun (WGS) entry which is preliminary data.</text>
</comment>
<evidence type="ECO:0000313" key="2">
    <source>
        <dbReference type="Proteomes" id="UP000182278"/>
    </source>
</evidence>